<dbReference type="InterPro" id="IPR050496">
    <property type="entry name" value="SNF2_RAD54_helicase_repair"/>
</dbReference>
<evidence type="ECO:0000313" key="2">
    <source>
        <dbReference type="EMBL" id="EQD28818.1"/>
    </source>
</evidence>
<evidence type="ECO:0000259" key="1">
    <source>
        <dbReference type="PROSITE" id="PS51192"/>
    </source>
</evidence>
<feature type="non-terminal residue" evidence="2">
    <location>
        <position position="172"/>
    </location>
</feature>
<dbReference type="InterPro" id="IPR014001">
    <property type="entry name" value="Helicase_ATP-bd"/>
</dbReference>
<dbReference type="SUPFAM" id="SSF52540">
    <property type="entry name" value="P-loop containing nucleoside triphosphate hydrolases"/>
    <property type="match status" value="1"/>
</dbReference>
<reference evidence="2" key="2">
    <citation type="journal article" date="2014" name="ISME J.">
        <title>Microbial stratification in low pH oxic and suboxic macroscopic growths along an acid mine drainage.</title>
        <authorList>
            <person name="Mendez-Garcia C."/>
            <person name="Mesa V."/>
            <person name="Sprenger R.R."/>
            <person name="Richter M."/>
            <person name="Diez M.S."/>
            <person name="Solano J."/>
            <person name="Bargiela R."/>
            <person name="Golyshina O.V."/>
            <person name="Manteca A."/>
            <person name="Ramos J.L."/>
            <person name="Gallego J.R."/>
            <person name="Llorente I."/>
            <person name="Martins Dos Santos V.A."/>
            <person name="Jensen O.N."/>
            <person name="Pelaez A.I."/>
            <person name="Sanchez J."/>
            <person name="Ferrer M."/>
        </authorList>
    </citation>
    <scope>NUCLEOTIDE SEQUENCE</scope>
</reference>
<dbReference type="PROSITE" id="PS51192">
    <property type="entry name" value="HELICASE_ATP_BIND_1"/>
    <property type="match status" value="1"/>
</dbReference>
<dbReference type="PANTHER" id="PTHR45629">
    <property type="entry name" value="SNF2/RAD54 FAMILY MEMBER"/>
    <property type="match status" value="1"/>
</dbReference>
<gene>
    <name evidence="2" type="ORF">B1A_20982</name>
</gene>
<accession>T0Y6Q4</accession>
<feature type="domain" description="Helicase ATP-binding" evidence="1">
    <location>
        <begin position="1"/>
        <end position="147"/>
    </location>
</feature>
<protein>
    <submittedName>
        <fullName evidence="2">SNF2-like protein</fullName>
    </submittedName>
</protein>
<feature type="non-terminal residue" evidence="2">
    <location>
        <position position="1"/>
    </location>
</feature>
<dbReference type="SMART" id="SM00487">
    <property type="entry name" value="DEXDc"/>
    <property type="match status" value="1"/>
</dbReference>
<dbReference type="GO" id="GO:0005524">
    <property type="term" value="F:ATP binding"/>
    <property type="evidence" value="ECO:0007669"/>
    <property type="project" value="InterPro"/>
</dbReference>
<comment type="caution">
    <text evidence="2">The sequence shown here is derived from an EMBL/GenBank/DDBJ whole genome shotgun (WGS) entry which is preliminary data.</text>
</comment>
<dbReference type="PANTHER" id="PTHR45629:SF7">
    <property type="entry name" value="DNA EXCISION REPAIR PROTEIN ERCC-6-RELATED"/>
    <property type="match status" value="1"/>
</dbReference>
<dbReference type="AlphaFoldDB" id="T0Y6Q4"/>
<dbReference type="InterPro" id="IPR000330">
    <property type="entry name" value="SNF2_N"/>
</dbReference>
<dbReference type="EMBL" id="AUZX01015494">
    <property type="protein sequence ID" value="EQD28818.1"/>
    <property type="molecule type" value="Genomic_DNA"/>
</dbReference>
<dbReference type="Pfam" id="PF00176">
    <property type="entry name" value="SNF2-rel_dom"/>
    <property type="match status" value="1"/>
</dbReference>
<dbReference type="InterPro" id="IPR027417">
    <property type="entry name" value="P-loop_NTPase"/>
</dbReference>
<proteinExistence type="predicted"/>
<reference evidence="2" key="1">
    <citation type="submission" date="2013-08" db="EMBL/GenBank/DDBJ databases">
        <authorList>
            <person name="Mendez C."/>
            <person name="Richter M."/>
            <person name="Ferrer M."/>
            <person name="Sanchez J."/>
        </authorList>
    </citation>
    <scope>NUCLEOTIDE SEQUENCE</scope>
</reference>
<organism evidence="2">
    <name type="scientific">mine drainage metagenome</name>
    <dbReference type="NCBI Taxonomy" id="410659"/>
    <lineage>
        <taxon>unclassified sequences</taxon>
        <taxon>metagenomes</taxon>
        <taxon>ecological metagenomes</taxon>
    </lineage>
</organism>
<dbReference type="Gene3D" id="3.40.50.10810">
    <property type="entry name" value="Tandem AAA-ATPase domain"/>
    <property type="match status" value="1"/>
</dbReference>
<name>T0Y6Q4_9ZZZZ</name>
<sequence>TIEAGLVLSQKWAERKRCILVITPSNLRKQWHQELTEKFFLPCRILEAKSYNAAIKQGQFRPFESSEIIICSYQFAKSKAADVHAMPWDLVVVDEAHRLRNVYKPSNVIANTLKMALAGKHKLLLTATPLQNSLLELFGLVSFIDEHTFGDLKSFREQFANLNQDQVFQTLK</sequence>
<dbReference type="InterPro" id="IPR038718">
    <property type="entry name" value="SNF2-like_sf"/>
</dbReference>